<keyword evidence="6" id="KW-0540">Nuclease</keyword>
<evidence type="ECO:0000256" key="4">
    <source>
        <dbReference type="ARBA" id="ARBA00025742"/>
    </source>
</evidence>
<sequence length="273" mass="30164">MTRIAHLSDTHFGTELPQVAEALLDCLTGLRPDLTVVSGDVTQRARPSEFAAAVDYFRRLPSPFMVLPGNHDIPLFDLASRLLRPYRNFRAAFRAGAELWQGEAAAVLGLDTTLPLRHTRGRLDTAQLSRLTAQLPQEAAGKMRISAVHQPLHAAWPEDRDEVLLNAEEAAHAFARERIDVVLSGHVHVPVVTTTRQLFPRLRRHFILAGAGTAISYRTRPGAPNSFNLLSCEPGQGSVEVQSFHFAKDSRAFHPHARFAFSLALDGWTESSV</sequence>
<dbReference type="InterPro" id="IPR029052">
    <property type="entry name" value="Metallo-depent_PP-like"/>
</dbReference>
<keyword evidence="3" id="KW-0408">Iron</keyword>
<feature type="domain" description="Calcineurin-like phosphoesterase" evidence="5">
    <location>
        <begin position="3"/>
        <end position="190"/>
    </location>
</feature>
<dbReference type="InterPro" id="IPR050884">
    <property type="entry name" value="CNP_phosphodiesterase-III"/>
</dbReference>
<dbReference type="PANTHER" id="PTHR42988:SF2">
    <property type="entry name" value="CYCLIC NUCLEOTIDE PHOSPHODIESTERASE CBUA0032-RELATED"/>
    <property type="match status" value="1"/>
</dbReference>
<dbReference type="Gene3D" id="3.60.21.10">
    <property type="match status" value="1"/>
</dbReference>
<dbReference type="EMBL" id="BPMK01000017">
    <property type="protein sequence ID" value="GIZ53452.1"/>
    <property type="molecule type" value="Genomic_DNA"/>
</dbReference>
<keyword evidence="7" id="KW-1185">Reference proteome</keyword>
<dbReference type="InterPro" id="IPR004843">
    <property type="entry name" value="Calcineurin-like_PHP"/>
</dbReference>
<evidence type="ECO:0000256" key="2">
    <source>
        <dbReference type="ARBA" id="ARBA00022801"/>
    </source>
</evidence>
<evidence type="ECO:0000313" key="7">
    <source>
        <dbReference type="Proteomes" id="UP000887222"/>
    </source>
</evidence>
<keyword evidence="1" id="KW-0479">Metal-binding</keyword>
<name>A0ABQ4Q979_9BURK</name>
<keyword evidence="6" id="KW-0269">Exonuclease</keyword>
<reference evidence="6 7" key="1">
    <citation type="journal article" date="2022" name="Int. J. Syst. Evol. Microbiol.">
        <title>Noviherbaspirillum aridicola sp. nov., isolated from an arid soil in Pakistan.</title>
        <authorList>
            <person name="Khan I.U."/>
            <person name="Saqib M."/>
            <person name="Amin A."/>
            <person name="Hussain F."/>
            <person name="Li L."/>
            <person name="Liu Y.H."/>
            <person name="Fang B.Z."/>
            <person name="Ahmed I."/>
            <person name="Li W.J."/>
        </authorList>
    </citation>
    <scope>NUCLEOTIDE SEQUENCE [LARGE SCALE GENOMIC DNA]</scope>
    <source>
        <strain evidence="6 7">NCCP-691</strain>
    </source>
</reference>
<comment type="caution">
    <text evidence="6">The sequence shown here is derived from an EMBL/GenBank/DDBJ whole genome shotgun (WGS) entry which is preliminary data.</text>
</comment>
<evidence type="ECO:0000256" key="1">
    <source>
        <dbReference type="ARBA" id="ARBA00022723"/>
    </source>
</evidence>
<evidence type="ECO:0000259" key="5">
    <source>
        <dbReference type="Pfam" id="PF00149"/>
    </source>
</evidence>
<dbReference type="RefSeq" id="WP_220809868.1">
    <property type="nucleotide sequence ID" value="NZ_BPMK01000017.1"/>
</dbReference>
<comment type="similarity">
    <text evidence="4">Belongs to the cyclic nucleotide phosphodiesterase class-III family.</text>
</comment>
<dbReference type="GO" id="GO:0004527">
    <property type="term" value="F:exonuclease activity"/>
    <property type="evidence" value="ECO:0007669"/>
    <property type="project" value="UniProtKB-KW"/>
</dbReference>
<proteinExistence type="inferred from homology"/>
<dbReference type="SUPFAM" id="SSF56300">
    <property type="entry name" value="Metallo-dependent phosphatases"/>
    <property type="match status" value="1"/>
</dbReference>
<dbReference type="PANTHER" id="PTHR42988">
    <property type="entry name" value="PHOSPHOHYDROLASE"/>
    <property type="match status" value="1"/>
</dbReference>
<dbReference type="Pfam" id="PF00149">
    <property type="entry name" value="Metallophos"/>
    <property type="match status" value="1"/>
</dbReference>
<protein>
    <submittedName>
        <fullName evidence="6">DNA repair exonuclease</fullName>
    </submittedName>
</protein>
<evidence type="ECO:0000313" key="6">
    <source>
        <dbReference type="EMBL" id="GIZ53452.1"/>
    </source>
</evidence>
<keyword evidence="2" id="KW-0378">Hydrolase</keyword>
<organism evidence="6 7">
    <name type="scientific">Noviherbaspirillum aridicola</name>
    <dbReference type="NCBI Taxonomy" id="2849687"/>
    <lineage>
        <taxon>Bacteria</taxon>
        <taxon>Pseudomonadati</taxon>
        <taxon>Pseudomonadota</taxon>
        <taxon>Betaproteobacteria</taxon>
        <taxon>Burkholderiales</taxon>
        <taxon>Oxalobacteraceae</taxon>
        <taxon>Noviherbaspirillum</taxon>
    </lineage>
</organism>
<gene>
    <name evidence="6" type="ORF">NCCP691_34660</name>
</gene>
<evidence type="ECO:0000256" key="3">
    <source>
        <dbReference type="ARBA" id="ARBA00023004"/>
    </source>
</evidence>
<accession>A0ABQ4Q979</accession>
<dbReference type="Proteomes" id="UP000887222">
    <property type="component" value="Unassembled WGS sequence"/>
</dbReference>